<proteinExistence type="predicted"/>
<sequence length="452" mass="51231">MANPNIFLVVLDSVRKDHLSTYGYGRPTTPTLDEFADISTKYTQAFSAGPWTPVSHGVMFTGQWPSNGGVYGLQPDLATDRPHIAELLSDIGYYTVGFSNSYHTSPDHGFDRGFDYYHDILSLPRFAGNMYEPSLTFVQHLYDYFVRDYDDSSFQLNKMLDRLDSTRQPIFGFINMNSAHSPYNPPSEFKREFESYVDGVEAADREVAAAYSKDAYQYFIDELEMSAPEWELVKGWYDGEIRYMDMLLEKFFQFLKSNGMFDDSMIIITSDHGEFFGEGGMVYHQFSLADILLNVPLLIKWPEQNEPRVSEDLVSLVDLAPTALSQTTQSTPESMDGLDLSETPDREAIYAEYAGPSESIARRMAAAGDQYASYTRGLQAVRTANHKLVVSADGERRLYEVADGSEEEITDEDLTDQLQERLDGTLDRLPEASVSEDLDPHIEDHLRDMGYM</sequence>
<name>A0ABU2FLV8_9EURY</name>
<gene>
    <name evidence="2" type="ORF">NDI86_06365</name>
</gene>
<dbReference type="Pfam" id="PF00884">
    <property type="entry name" value="Sulfatase"/>
    <property type="match status" value="1"/>
</dbReference>
<organism evidence="2 3">
    <name type="scientific">Haloarcula onubensis</name>
    <dbReference type="NCBI Taxonomy" id="2950539"/>
    <lineage>
        <taxon>Archaea</taxon>
        <taxon>Methanobacteriati</taxon>
        <taxon>Methanobacteriota</taxon>
        <taxon>Stenosarchaea group</taxon>
        <taxon>Halobacteria</taxon>
        <taxon>Halobacteriales</taxon>
        <taxon>Haloarculaceae</taxon>
        <taxon>Haloarcula</taxon>
    </lineage>
</organism>
<dbReference type="Proteomes" id="UP001268864">
    <property type="component" value="Unassembled WGS sequence"/>
</dbReference>
<dbReference type="RefSeq" id="WP_310899569.1">
    <property type="nucleotide sequence ID" value="NZ_JAMQOS010000001.1"/>
</dbReference>
<reference evidence="2 3" key="1">
    <citation type="submission" date="2022-06" db="EMBL/GenBank/DDBJ databases">
        <title>Halomicroarcula sp. a new haloarchaeum isolate from saline soil.</title>
        <authorList>
            <person name="Strakova D."/>
            <person name="Galisteo C."/>
            <person name="Sanchez-Porro C."/>
            <person name="Ventosa A."/>
        </authorList>
    </citation>
    <scope>NUCLEOTIDE SEQUENCE [LARGE SCALE GENOMIC DNA]</scope>
    <source>
        <strain evidence="2 3">S3CR25-11</strain>
    </source>
</reference>
<protein>
    <submittedName>
        <fullName evidence="2">Sulfatase-like hydrolase/transferase</fullName>
    </submittedName>
</protein>
<dbReference type="PANTHER" id="PTHR43751">
    <property type="entry name" value="SULFATASE"/>
    <property type="match status" value="1"/>
</dbReference>
<comment type="caution">
    <text evidence="2">The sequence shown here is derived from an EMBL/GenBank/DDBJ whole genome shotgun (WGS) entry which is preliminary data.</text>
</comment>
<dbReference type="Gene3D" id="3.40.720.10">
    <property type="entry name" value="Alkaline Phosphatase, subunit A"/>
    <property type="match status" value="1"/>
</dbReference>
<keyword evidence="3" id="KW-1185">Reference proteome</keyword>
<dbReference type="InterPro" id="IPR052701">
    <property type="entry name" value="GAG_Ulvan_Degrading_Sulfatases"/>
</dbReference>
<dbReference type="InterPro" id="IPR017850">
    <property type="entry name" value="Alkaline_phosphatase_core_sf"/>
</dbReference>
<accession>A0ABU2FLV8</accession>
<dbReference type="SUPFAM" id="SSF53649">
    <property type="entry name" value="Alkaline phosphatase-like"/>
    <property type="match status" value="1"/>
</dbReference>
<dbReference type="PANTHER" id="PTHR43751:SF3">
    <property type="entry name" value="SULFATASE N-TERMINAL DOMAIN-CONTAINING PROTEIN"/>
    <property type="match status" value="1"/>
</dbReference>
<feature type="domain" description="Sulfatase N-terminal" evidence="1">
    <location>
        <begin position="4"/>
        <end position="327"/>
    </location>
</feature>
<dbReference type="EMBL" id="JAMQOS010000001">
    <property type="protein sequence ID" value="MDS0281740.1"/>
    <property type="molecule type" value="Genomic_DNA"/>
</dbReference>
<dbReference type="InterPro" id="IPR000917">
    <property type="entry name" value="Sulfatase_N"/>
</dbReference>
<evidence type="ECO:0000313" key="2">
    <source>
        <dbReference type="EMBL" id="MDS0281740.1"/>
    </source>
</evidence>
<dbReference type="CDD" id="cd16148">
    <property type="entry name" value="sulfatase_like"/>
    <property type="match status" value="1"/>
</dbReference>
<evidence type="ECO:0000259" key="1">
    <source>
        <dbReference type="Pfam" id="PF00884"/>
    </source>
</evidence>
<evidence type="ECO:0000313" key="3">
    <source>
        <dbReference type="Proteomes" id="UP001268864"/>
    </source>
</evidence>